<protein>
    <submittedName>
        <fullName evidence="1">Uncharacterized protein</fullName>
    </submittedName>
</protein>
<keyword evidence="2" id="KW-1185">Reference proteome</keyword>
<gene>
    <name evidence="1" type="ORF">ACHAWO_008639</name>
</gene>
<sequence>MTVMESAHQRQSPTLQLLPSLLLNQLTSLQSSLPLNLRLNSILRSISQLMETILLYPPPRETPAPSSSTGDDMVALFDATLGAPRCDLPAVSCSSGDLLNGRASLNGGAEPNNGQNTLGPDMCADGSAGEYHYDQSLDKIVIKSSTSEAMMEGSQATITATVFPVSSNDGTLSYDYADFYYASDASNPVWVYIGTESPNPAIKSAQNLDMTYTLPKGTTQAVRVNFRFLGNKGANKGCSGGPYDDTDDLVFSVKENPAITAKPIDTTSTASPTKKPSDSFCRGYTEICGADKPCEILPALMDHAAASGVTAEPPRDTVGCAARAGVAGRSK</sequence>
<evidence type="ECO:0000313" key="1">
    <source>
        <dbReference type="EMBL" id="KAL3766918.1"/>
    </source>
</evidence>
<dbReference type="EMBL" id="JALLPJ020001377">
    <property type="protein sequence ID" value="KAL3766918.1"/>
    <property type="molecule type" value="Genomic_DNA"/>
</dbReference>
<evidence type="ECO:0000313" key="2">
    <source>
        <dbReference type="Proteomes" id="UP001530400"/>
    </source>
</evidence>
<dbReference type="AlphaFoldDB" id="A0ABD3MSY9"/>
<reference evidence="1 2" key="1">
    <citation type="submission" date="2024-10" db="EMBL/GenBank/DDBJ databases">
        <title>Updated reference genomes for cyclostephanoid diatoms.</title>
        <authorList>
            <person name="Roberts W.R."/>
            <person name="Alverson A.J."/>
        </authorList>
    </citation>
    <scope>NUCLEOTIDE SEQUENCE [LARGE SCALE GENOMIC DNA]</scope>
    <source>
        <strain evidence="1 2">AJA010-31</strain>
    </source>
</reference>
<comment type="caution">
    <text evidence="1">The sequence shown here is derived from an EMBL/GenBank/DDBJ whole genome shotgun (WGS) entry which is preliminary data.</text>
</comment>
<proteinExistence type="predicted"/>
<accession>A0ABD3MSY9</accession>
<name>A0ABD3MSY9_9STRA</name>
<dbReference type="Proteomes" id="UP001530400">
    <property type="component" value="Unassembled WGS sequence"/>
</dbReference>
<organism evidence="1 2">
    <name type="scientific">Cyclotella atomus</name>
    <dbReference type="NCBI Taxonomy" id="382360"/>
    <lineage>
        <taxon>Eukaryota</taxon>
        <taxon>Sar</taxon>
        <taxon>Stramenopiles</taxon>
        <taxon>Ochrophyta</taxon>
        <taxon>Bacillariophyta</taxon>
        <taxon>Coscinodiscophyceae</taxon>
        <taxon>Thalassiosirophycidae</taxon>
        <taxon>Stephanodiscales</taxon>
        <taxon>Stephanodiscaceae</taxon>
        <taxon>Cyclotella</taxon>
    </lineage>
</organism>